<feature type="transmembrane region" description="Helical" evidence="1">
    <location>
        <begin position="103"/>
        <end position="125"/>
    </location>
</feature>
<comment type="caution">
    <text evidence="2">The sequence shown here is derived from an EMBL/GenBank/DDBJ whole genome shotgun (WGS) entry which is preliminary data.</text>
</comment>
<evidence type="ECO:0000256" key="1">
    <source>
        <dbReference type="SAM" id="Phobius"/>
    </source>
</evidence>
<reference evidence="3" key="1">
    <citation type="journal article" date="2019" name="Int. J. Syst. Evol. Microbiol.">
        <title>The Global Catalogue of Microorganisms (GCM) 10K type strain sequencing project: providing services to taxonomists for standard genome sequencing and annotation.</title>
        <authorList>
            <consortium name="The Broad Institute Genomics Platform"/>
            <consortium name="The Broad Institute Genome Sequencing Center for Infectious Disease"/>
            <person name="Wu L."/>
            <person name="Ma J."/>
        </authorList>
    </citation>
    <scope>NUCLEOTIDE SEQUENCE [LARGE SCALE GENOMIC DNA]</scope>
    <source>
        <strain evidence="3">JCM 16898</strain>
    </source>
</reference>
<dbReference type="EMBL" id="BAAAZN010000009">
    <property type="protein sequence ID" value="GAA3556254.1"/>
    <property type="molecule type" value="Genomic_DNA"/>
</dbReference>
<feature type="transmembrane region" description="Helical" evidence="1">
    <location>
        <begin position="29"/>
        <end position="48"/>
    </location>
</feature>
<keyword evidence="1" id="KW-0472">Membrane</keyword>
<keyword evidence="3" id="KW-1185">Reference proteome</keyword>
<sequence length="177" mass="18992">MKQYYGQQAAEFIPLPPLFAARVRAGSPIVGITLLVGTVLVLALTAFVNRPLHGQSLPRTALGTLGLVLPALAVACTALVVLTARWCLRGDYLVTARARTTRTALTVCFAALGISCLLALTLSALADVWGDHVRLGFTDLLATFANFALGALGYAVGLWYIRPSVRTLERFSDHPIW</sequence>
<accession>A0ABP6WUR4</accession>
<feature type="transmembrane region" description="Helical" evidence="1">
    <location>
        <begin position="60"/>
        <end position="82"/>
    </location>
</feature>
<dbReference type="Proteomes" id="UP001500689">
    <property type="component" value="Unassembled WGS sequence"/>
</dbReference>
<keyword evidence="1" id="KW-0812">Transmembrane</keyword>
<dbReference type="RefSeq" id="WP_344862831.1">
    <property type="nucleotide sequence ID" value="NZ_BAAAZN010000009.1"/>
</dbReference>
<protein>
    <submittedName>
        <fullName evidence="2">Uncharacterized protein</fullName>
    </submittedName>
</protein>
<keyword evidence="1" id="KW-1133">Transmembrane helix</keyword>
<proteinExistence type="predicted"/>
<organism evidence="2 3">
    <name type="scientific">Amycolatopsis ultiminotia</name>
    <dbReference type="NCBI Taxonomy" id="543629"/>
    <lineage>
        <taxon>Bacteria</taxon>
        <taxon>Bacillati</taxon>
        <taxon>Actinomycetota</taxon>
        <taxon>Actinomycetes</taxon>
        <taxon>Pseudonocardiales</taxon>
        <taxon>Pseudonocardiaceae</taxon>
        <taxon>Amycolatopsis</taxon>
    </lineage>
</organism>
<gene>
    <name evidence="2" type="ORF">GCM10022222_44820</name>
</gene>
<evidence type="ECO:0000313" key="2">
    <source>
        <dbReference type="EMBL" id="GAA3556254.1"/>
    </source>
</evidence>
<feature type="transmembrane region" description="Helical" evidence="1">
    <location>
        <begin position="140"/>
        <end position="161"/>
    </location>
</feature>
<name>A0ABP6WUR4_9PSEU</name>
<evidence type="ECO:0000313" key="3">
    <source>
        <dbReference type="Proteomes" id="UP001500689"/>
    </source>
</evidence>